<evidence type="ECO:0008006" key="4">
    <source>
        <dbReference type="Google" id="ProtNLM"/>
    </source>
</evidence>
<feature type="signal peptide" evidence="1">
    <location>
        <begin position="1"/>
        <end position="21"/>
    </location>
</feature>
<evidence type="ECO:0000313" key="3">
    <source>
        <dbReference type="Proteomes" id="UP000246077"/>
    </source>
</evidence>
<accession>A0A317E9Q3</accession>
<protein>
    <recommendedName>
        <fullName evidence="4">Lipoprotein</fullName>
    </recommendedName>
</protein>
<keyword evidence="3" id="KW-1185">Reference proteome</keyword>
<dbReference type="Proteomes" id="UP000246077">
    <property type="component" value="Unassembled WGS sequence"/>
</dbReference>
<organism evidence="2 3">
    <name type="scientific">Zavarzinia compransoris</name>
    <dbReference type="NCBI Taxonomy" id="1264899"/>
    <lineage>
        <taxon>Bacteria</taxon>
        <taxon>Pseudomonadati</taxon>
        <taxon>Pseudomonadota</taxon>
        <taxon>Alphaproteobacteria</taxon>
        <taxon>Rhodospirillales</taxon>
        <taxon>Zavarziniaceae</taxon>
        <taxon>Zavarzinia</taxon>
    </lineage>
</organism>
<gene>
    <name evidence="2" type="ORF">DKG75_00135</name>
</gene>
<proteinExistence type="predicted"/>
<sequence length="206" mass="22503">MRAFLAWLPVVCLSMACPGLAGCDANFNSIYRSNTLDGDGAEIVLIDAKQRSILTATVPTEVKVTRARDVFGAIPGQTETQTVAIQRFCAEPSPDVFSVLAQSYSGALGFGQATDPKTLEVALRAAFSRAENGSTISRTQTINMLRELMYRTCERYMGGGYDELELSIQAVRDQRLIVSILAIEQLKARGCSEDLRQQGQTWLLGQ</sequence>
<dbReference type="OrthoDB" id="9804785at2"/>
<dbReference type="AlphaFoldDB" id="A0A317E9Q3"/>
<dbReference type="PROSITE" id="PS51257">
    <property type="entry name" value="PROKAR_LIPOPROTEIN"/>
    <property type="match status" value="1"/>
</dbReference>
<dbReference type="RefSeq" id="WP_109919059.1">
    <property type="nucleotide sequence ID" value="NZ_QGLF01000001.1"/>
</dbReference>
<keyword evidence="1" id="KW-0732">Signal</keyword>
<reference evidence="3" key="1">
    <citation type="submission" date="2018-05" db="EMBL/GenBank/DDBJ databases">
        <title>Zavarzinia sp. HR-AS.</title>
        <authorList>
            <person name="Lee Y."/>
            <person name="Jeon C.O."/>
        </authorList>
    </citation>
    <scope>NUCLEOTIDE SEQUENCE [LARGE SCALE GENOMIC DNA]</scope>
    <source>
        <strain evidence="3">DSM 1231</strain>
    </source>
</reference>
<comment type="caution">
    <text evidence="2">The sequence shown here is derived from an EMBL/GenBank/DDBJ whole genome shotgun (WGS) entry which is preliminary data.</text>
</comment>
<evidence type="ECO:0000313" key="2">
    <source>
        <dbReference type="EMBL" id="PWR23024.1"/>
    </source>
</evidence>
<feature type="chain" id="PRO_5016299655" description="Lipoprotein" evidence="1">
    <location>
        <begin position="22"/>
        <end position="206"/>
    </location>
</feature>
<evidence type="ECO:0000256" key="1">
    <source>
        <dbReference type="SAM" id="SignalP"/>
    </source>
</evidence>
<dbReference type="EMBL" id="QGLF01000001">
    <property type="protein sequence ID" value="PWR23024.1"/>
    <property type="molecule type" value="Genomic_DNA"/>
</dbReference>
<name>A0A317E9Q3_9PROT</name>